<dbReference type="Proteomes" id="UP000439591">
    <property type="component" value="Unassembled WGS sequence"/>
</dbReference>
<evidence type="ECO:0000313" key="16">
    <source>
        <dbReference type="EMBL" id="CAA0106479.1"/>
    </source>
</evidence>
<dbReference type="InterPro" id="IPR046887">
    <property type="entry name" value="RsmE_PUA-like"/>
</dbReference>
<feature type="domain" description="Ribosomal RNA small subunit methyltransferase E PUA-like" evidence="14">
    <location>
        <begin position="20"/>
        <end position="66"/>
    </location>
</feature>
<dbReference type="GO" id="GO:0070475">
    <property type="term" value="P:rRNA base methylation"/>
    <property type="evidence" value="ECO:0007669"/>
    <property type="project" value="TreeGrafter"/>
</dbReference>
<evidence type="ECO:0000256" key="1">
    <source>
        <dbReference type="ARBA" id="ARBA00004496"/>
    </source>
</evidence>
<keyword evidence="8 12" id="KW-0808">Transferase</keyword>
<dbReference type="Proteomes" id="UP000435877">
    <property type="component" value="Unassembled WGS sequence"/>
</dbReference>
<dbReference type="PIRSF" id="PIRSF015601">
    <property type="entry name" value="MTase_slr0722"/>
    <property type="match status" value="1"/>
</dbReference>
<dbReference type="EMBL" id="CACSIM010000003">
    <property type="protein sequence ID" value="CAA0106302.1"/>
    <property type="molecule type" value="Genomic_DNA"/>
</dbReference>
<comment type="catalytic activity">
    <reaction evidence="11 12">
        <text>uridine(1498) in 16S rRNA + S-adenosyl-L-methionine = N(3)-methyluridine(1498) in 16S rRNA + S-adenosyl-L-homocysteine + H(+)</text>
        <dbReference type="Rhea" id="RHEA:42920"/>
        <dbReference type="Rhea" id="RHEA-COMP:10283"/>
        <dbReference type="Rhea" id="RHEA-COMP:10284"/>
        <dbReference type="ChEBI" id="CHEBI:15378"/>
        <dbReference type="ChEBI" id="CHEBI:57856"/>
        <dbReference type="ChEBI" id="CHEBI:59789"/>
        <dbReference type="ChEBI" id="CHEBI:65315"/>
        <dbReference type="ChEBI" id="CHEBI:74502"/>
        <dbReference type="EC" id="2.1.1.193"/>
    </reaction>
</comment>
<dbReference type="CDD" id="cd18084">
    <property type="entry name" value="RsmE-like"/>
    <property type="match status" value="1"/>
</dbReference>
<evidence type="ECO:0000256" key="8">
    <source>
        <dbReference type="ARBA" id="ARBA00022679"/>
    </source>
</evidence>
<keyword evidence="5 12" id="KW-0963">Cytoplasm</keyword>
<dbReference type="GO" id="GO:0005737">
    <property type="term" value="C:cytoplasm"/>
    <property type="evidence" value="ECO:0007669"/>
    <property type="project" value="UniProtKB-SubCell"/>
</dbReference>
<keyword evidence="9 12" id="KW-0949">S-adenosyl-L-methionine</keyword>
<organism evidence="15 18">
    <name type="scientific">Zhongshania aliphaticivorans</name>
    <dbReference type="NCBI Taxonomy" id="1470434"/>
    <lineage>
        <taxon>Bacteria</taxon>
        <taxon>Pseudomonadati</taxon>
        <taxon>Pseudomonadota</taxon>
        <taxon>Gammaproteobacteria</taxon>
        <taxon>Cellvibrionales</taxon>
        <taxon>Spongiibacteraceae</taxon>
        <taxon>Zhongshania</taxon>
    </lineage>
</organism>
<dbReference type="PANTHER" id="PTHR30027:SF3">
    <property type="entry name" value="16S RRNA (URACIL(1498)-N(3))-METHYLTRANSFERASE"/>
    <property type="match status" value="1"/>
</dbReference>
<feature type="domain" description="Ribosomal RNA small subunit methyltransferase E methyltransferase" evidence="13">
    <location>
        <begin position="77"/>
        <end position="237"/>
    </location>
</feature>
<dbReference type="Pfam" id="PF20260">
    <property type="entry name" value="PUA_4"/>
    <property type="match status" value="1"/>
</dbReference>
<evidence type="ECO:0000313" key="17">
    <source>
        <dbReference type="Proteomes" id="UP000435877"/>
    </source>
</evidence>
<evidence type="ECO:0000256" key="7">
    <source>
        <dbReference type="ARBA" id="ARBA00022603"/>
    </source>
</evidence>
<dbReference type="EC" id="2.1.1.193" evidence="3 12"/>
<dbReference type="Gene3D" id="2.40.240.20">
    <property type="entry name" value="Hypothetical PUA domain-like, domain 1"/>
    <property type="match status" value="1"/>
</dbReference>
<evidence type="ECO:0000256" key="10">
    <source>
        <dbReference type="ARBA" id="ARBA00025699"/>
    </source>
</evidence>
<dbReference type="Gene3D" id="3.40.1280.10">
    <property type="match status" value="1"/>
</dbReference>
<comment type="similarity">
    <text evidence="2 12">Belongs to the RNA methyltransferase RsmE family.</text>
</comment>
<dbReference type="RefSeq" id="WP_159269648.1">
    <property type="nucleotide sequence ID" value="NZ_CACSIK010000002.1"/>
</dbReference>
<dbReference type="PANTHER" id="PTHR30027">
    <property type="entry name" value="RIBOSOMAL RNA SMALL SUBUNIT METHYLTRANSFERASE E"/>
    <property type="match status" value="1"/>
</dbReference>
<keyword evidence="17" id="KW-1185">Reference proteome</keyword>
<accession>A0A5S9PQG9</accession>
<comment type="function">
    <text evidence="10 12">Specifically methylates the N3 position of the uracil ring of uridine 1498 (m3U1498) in 16S rRNA. Acts on the fully assembled 30S ribosomal subunit.</text>
</comment>
<dbReference type="InterPro" id="IPR015947">
    <property type="entry name" value="PUA-like_sf"/>
</dbReference>
<evidence type="ECO:0000256" key="6">
    <source>
        <dbReference type="ARBA" id="ARBA00022552"/>
    </source>
</evidence>
<dbReference type="EMBL" id="CACSIK010000002">
    <property type="protein sequence ID" value="CAA0106479.1"/>
    <property type="molecule type" value="Genomic_DNA"/>
</dbReference>
<evidence type="ECO:0000313" key="18">
    <source>
        <dbReference type="Proteomes" id="UP000439591"/>
    </source>
</evidence>
<dbReference type="AlphaFoldDB" id="A0A5S9PQG9"/>
<reference evidence="17 18" key="1">
    <citation type="submission" date="2019-11" db="EMBL/GenBank/DDBJ databases">
        <authorList>
            <person name="Holert J."/>
        </authorList>
    </citation>
    <scope>NUCLEOTIDE SEQUENCE [LARGE SCALE GENOMIC DNA]</scope>
    <source>
        <strain evidence="15">BC3_2A</strain>
        <strain evidence="16">SB11_1A</strain>
    </source>
</reference>
<evidence type="ECO:0000259" key="14">
    <source>
        <dbReference type="Pfam" id="PF20260"/>
    </source>
</evidence>
<dbReference type="Pfam" id="PF04452">
    <property type="entry name" value="Methyltrans_RNA"/>
    <property type="match status" value="1"/>
</dbReference>
<gene>
    <name evidence="15" type="primary">rsmE_2</name>
    <name evidence="16" type="ORF">IHBHHGIJ_02954</name>
    <name evidence="15" type="ORF">KFEGEMFD_02327</name>
</gene>
<dbReference type="NCBIfam" id="TIGR00046">
    <property type="entry name" value="RsmE family RNA methyltransferase"/>
    <property type="match status" value="1"/>
</dbReference>
<keyword evidence="7 12" id="KW-0489">Methyltransferase</keyword>
<dbReference type="OrthoDB" id="9815641at2"/>
<evidence type="ECO:0000313" key="15">
    <source>
        <dbReference type="EMBL" id="CAA0106302.1"/>
    </source>
</evidence>
<dbReference type="GO" id="GO:0070042">
    <property type="term" value="F:rRNA (uridine-N3-)-methyltransferase activity"/>
    <property type="evidence" value="ECO:0007669"/>
    <property type="project" value="TreeGrafter"/>
</dbReference>
<evidence type="ECO:0000256" key="5">
    <source>
        <dbReference type="ARBA" id="ARBA00022490"/>
    </source>
</evidence>
<evidence type="ECO:0000256" key="12">
    <source>
        <dbReference type="PIRNR" id="PIRNR015601"/>
    </source>
</evidence>
<name>A0A5S9PQG9_9GAMM</name>
<dbReference type="InterPro" id="IPR029028">
    <property type="entry name" value="Alpha/beta_knot_MTases"/>
</dbReference>
<keyword evidence="6 12" id="KW-0698">rRNA processing</keyword>
<evidence type="ECO:0000256" key="2">
    <source>
        <dbReference type="ARBA" id="ARBA00005528"/>
    </source>
</evidence>
<evidence type="ECO:0000256" key="11">
    <source>
        <dbReference type="ARBA" id="ARBA00047944"/>
    </source>
</evidence>
<protein>
    <recommendedName>
        <fullName evidence="4 12">Ribosomal RNA small subunit methyltransferase E</fullName>
        <ecNumber evidence="3 12">2.1.1.193</ecNumber>
    </recommendedName>
</protein>
<comment type="subcellular location">
    <subcellularLocation>
        <location evidence="1 12">Cytoplasm</location>
    </subcellularLocation>
</comment>
<sequence>MRVPRIYVEQALAVNQELILDERAAHYVSQVLRMRTGRELILFNGDGSAYPASIVEVGKKLVQCQLGHETMAPCPVSPLNIELAIGISKGDRFDWVIQKATELGVNTITPLFTERGDVKLNGERLEKKQRHWQQVMISACEQSGRNDLVKIHQAQRLDEWNNTAHNAIKLVLCPSLHSPLTESNSTTSSAILLVGPEGGLSETEINSSIQQGFQPLQLGPRVLRTETAPIAAISIIQHRWGDMAWT</sequence>
<dbReference type="SUPFAM" id="SSF88697">
    <property type="entry name" value="PUA domain-like"/>
    <property type="match status" value="1"/>
</dbReference>
<dbReference type="NCBIfam" id="NF008692">
    <property type="entry name" value="PRK11713.1-5"/>
    <property type="match status" value="1"/>
</dbReference>
<evidence type="ECO:0000256" key="4">
    <source>
        <dbReference type="ARBA" id="ARBA00013673"/>
    </source>
</evidence>
<proteinExistence type="inferred from homology"/>
<dbReference type="SUPFAM" id="SSF75217">
    <property type="entry name" value="alpha/beta knot"/>
    <property type="match status" value="1"/>
</dbReference>
<dbReference type="InterPro" id="IPR006700">
    <property type="entry name" value="RsmE"/>
</dbReference>
<evidence type="ECO:0000256" key="3">
    <source>
        <dbReference type="ARBA" id="ARBA00012328"/>
    </source>
</evidence>
<evidence type="ECO:0000256" key="9">
    <source>
        <dbReference type="ARBA" id="ARBA00022691"/>
    </source>
</evidence>
<evidence type="ECO:0000259" key="13">
    <source>
        <dbReference type="Pfam" id="PF04452"/>
    </source>
</evidence>
<dbReference type="InterPro" id="IPR029026">
    <property type="entry name" value="tRNA_m1G_MTases_N"/>
</dbReference>
<dbReference type="InterPro" id="IPR046886">
    <property type="entry name" value="RsmE_MTase_dom"/>
</dbReference>